<comment type="catalytic activity">
    <reaction evidence="1">
        <text>ATP + protein L-histidine = ADP + protein N-phospho-L-histidine.</text>
        <dbReference type="EC" id="2.7.13.3"/>
    </reaction>
</comment>
<dbReference type="PRINTS" id="PR00344">
    <property type="entry name" value="BCTRLSENSOR"/>
</dbReference>
<organism evidence="8 9">
    <name type="scientific">Phototrophicus methaneseepsis</name>
    <dbReference type="NCBI Taxonomy" id="2710758"/>
    <lineage>
        <taxon>Bacteria</taxon>
        <taxon>Bacillati</taxon>
        <taxon>Chloroflexota</taxon>
        <taxon>Candidatus Thermofontia</taxon>
        <taxon>Phototrophicales</taxon>
        <taxon>Phototrophicaceae</taxon>
        <taxon>Phototrophicus</taxon>
    </lineage>
</organism>
<keyword evidence="3" id="KW-0597">Phosphoprotein</keyword>
<dbReference type="GO" id="GO:0000155">
    <property type="term" value="F:phosphorelay sensor kinase activity"/>
    <property type="evidence" value="ECO:0007669"/>
    <property type="project" value="InterPro"/>
</dbReference>
<dbReference type="SMART" id="SM00387">
    <property type="entry name" value="HATPase_c"/>
    <property type="match status" value="1"/>
</dbReference>
<dbReference type="PANTHER" id="PTHR42878">
    <property type="entry name" value="TWO-COMPONENT HISTIDINE KINASE"/>
    <property type="match status" value="1"/>
</dbReference>
<dbReference type="Gene3D" id="3.30.450.40">
    <property type="match status" value="1"/>
</dbReference>
<dbReference type="RefSeq" id="WP_195171046.1">
    <property type="nucleotide sequence ID" value="NZ_CP062983.1"/>
</dbReference>
<name>A0A7S8IEW3_9CHLR</name>
<dbReference type="SUPFAM" id="SSF47384">
    <property type="entry name" value="Homodimeric domain of signal transducing histidine kinase"/>
    <property type="match status" value="1"/>
</dbReference>
<feature type="domain" description="Histidine kinase" evidence="7">
    <location>
        <begin position="211"/>
        <end position="422"/>
    </location>
</feature>
<dbReference type="SMART" id="SM00065">
    <property type="entry name" value="GAF"/>
    <property type="match status" value="1"/>
</dbReference>
<keyword evidence="4" id="KW-0808">Transferase</keyword>
<dbReference type="PANTHER" id="PTHR42878:SF15">
    <property type="entry name" value="BACTERIOPHYTOCHROME"/>
    <property type="match status" value="1"/>
</dbReference>
<dbReference type="SUPFAM" id="SSF55874">
    <property type="entry name" value="ATPase domain of HSP90 chaperone/DNA topoisomerase II/histidine kinase"/>
    <property type="match status" value="1"/>
</dbReference>
<evidence type="ECO:0000259" key="7">
    <source>
        <dbReference type="PROSITE" id="PS50109"/>
    </source>
</evidence>
<dbReference type="InterPro" id="IPR005467">
    <property type="entry name" value="His_kinase_dom"/>
</dbReference>
<dbReference type="SMART" id="SM00388">
    <property type="entry name" value="HisKA"/>
    <property type="match status" value="1"/>
</dbReference>
<dbReference type="GO" id="GO:0007234">
    <property type="term" value="P:osmosensory signaling via phosphorelay pathway"/>
    <property type="evidence" value="ECO:0007669"/>
    <property type="project" value="TreeGrafter"/>
</dbReference>
<keyword evidence="9" id="KW-1185">Reference proteome</keyword>
<dbReference type="Proteomes" id="UP000594468">
    <property type="component" value="Chromosome"/>
</dbReference>
<dbReference type="FunFam" id="3.30.565.10:FF:000006">
    <property type="entry name" value="Sensor histidine kinase WalK"/>
    <property type="match status" value="1"/>
</dbReference>
<evidence type="ECO:0000313" key="8">
    <source>
        <dbReference type="EMBL" id="QPC82977.1"/>
    </source>
</evidence>
<dbReference type="Gene3D" id="1.10.287.130">
    <property type="match status" value="1"/>
</dbReference>
<dbReference type="Pfam" id="PF02518">
    <property type="entry name" value="HATPase_c"/>
    <property type="match status" value="1"/>
</dbReference>
<evidence type="ECO:0000256" key="6">
    <source>
        <dbReference type="ARBA" id="ARBA00023012"/>
    </source>
</evidence>
<dbReference type="SUPFAM" id="SSF55781">
    <property type="entry name" value="GAF domain-like"/>
    <property type="match status" value="1"/>
</dbReference>
<dbReference type="InterPro" id="IPR003018">
    <property type="entry name" value="GAF"/>
</dbReference>
<dbReference type="Pfam" id="PF13492">
    <property type="entry name" value="GAF_3"/>
    <property type="match status" value="1"/>
</dbReference>
<evidence type="ECO:0000256" key="4">
    <source>
        <dbReference type="ARBA" id="ARBA00022679"/>
    </source>
</evidence>
<dbReference type="GO" id="GO:0030295">
    <property type="term" value="F:protein kinase activator activity"/>
    <property type="evidence" value="ECO:0007669"/>
    <property type="project" value="TreeGrafter"/>
</dbReference>
<dbReference type="EC" id="2.7.13.3" evidence="2"/>
<dbReference type="AlphaFoldDB" id="A0A7S8IEW3"/>
<evidence type="ECO:0000256" key="5">
    <source>
        <dbReference type="ARBA" id="ARBA00022777"/>
    </source>
</evidence>
<proteinExistence type="predicted"/>
<dbReference type="KEGG" id="pmet:G4Y79_00970"/>
<dbReference type="InterPro" id="IPR003661">
    <property type="entry name" value="HisK_dim/P_dom"/>
</dbReference>
<keyword evidence="6" id="KW-0902">Two-component regulatory system</keyword>
<dbReference type="InterPro" id="IPR036097">
    <property type="entry name" value="HisK_dim/P_sf"/>
</dbReference>
<gene>
    <name evidence="8" type="ORF">G4Y79_00970</name>
</gene>
<dbReference type="GO" id="GO:0000156">
    <property type="term" value="F:phosphorelay response regulator activity"/>
    <property type="evidence" value="ECO:0007669"/>
    <property type="project" value="TreeGrafter"/>
</dbReference>
<evidence type="ECO:0000313" key="9">
    <source>
        <dbReference type="Proteomes" id="UP000594468"/>
    </source>
</evidence>
<dbReference type="CDD" id="cd00082">
    <property type="entry name" value="HisKA"/>
    <property type="match status" value="1"/>
</dbReference>
<protein>
    <recommendedName>
        <fullName evidence="2">histidine kinase</fullName>
        <ecNumber evidence="2">2.7.13.3</ecNumber>
    </recommendedName>
</protein>
<reference evidence="8 9" key="1">
    <citation type="submission" date="2020-02" db="EMBL/GenBank/DDBJ databases">
        <authorList>
            <person name="Zheng R.K."/>
            <person name="Sun C.M."/>
        </authorList>
    </citation>
    <scope>NUCLEOTIDE SEQUENCE [LARGE SCALE GENOMIC DNA]</scope>
    <source>
        <strain evidence="9">rifampicinis</strain>
    </source>
</reference>
<sequence length="422" mass="46759">MFEDASVSLESLEYDDLIISVRRLLAETDALSSRIAATNEIGIAISRTLDIDEILRVVTKQSKWLLDFTYCAICLKSDDVWTLRTLFGEAPDLEHVNLLETQTIGQVIKTGQSKIIHTGSPSLVLKGYQSQIIIPLTSEREVLGVIIFASKEPNIYSLDDARIAYMLSLQLAGALRNVQAYELIARKEAELRCYAKQLEETNAELDAFAHTIAHDLKTPLTSIVFRSDFIAHTNDDPKLKVYMDQITDSAMKMGQMVDQLLWLARLRDVNKALECVDVHAAVRSVITRFAHSLEQNQVTVRVIEPLPKAKGLTQWVEEVFANLISNAIKYMGEDNPAPSIEISGTEAGDFVRYAVTDSGVGIAADDQARLFEMFTRLHTVNAEGLGLGLSIVHRIVTKLGGSLGVESELGQGSTFWFTLPTT</sequence>
<evidence type="ECO:0000256" key="1">
    <source>
        <dbReference type="ARBA" id="ARBA00000085"/>
    </source>
</evidence>
<dbReference type="InterPro" id="IPR050351">
    <property type="entry name" value="BphY/WalK/GraS-like"/>
</dbReference>
<dbReference type="PROSITE" id="PS50109">
    <property type="entry name" value="HIS_KIN"/>
    <property type="match status" value="1"/>
</dbReference>
<evidence type="ECO:0000256" key="2">
    <source>
        <dbReference type="ARBA" id="ARBA00012438"/>
    </source>
</evidence>
<evidence type="ECO:0000256" key="3">
    <source>
        <dbReference type="ARBA" id="ARBA00022553"/>
    </source>
</evidence>
<dbReference type="Gene3D" id="3.30.565.10">
    <property type="entry name" value="Histidine kinase-like ATPase, C-terminal domain"/>
    <property type="match status" value="1"/>
</dbReference>
<dbReference type="InterPro" id="IPR003594">
    <property type="entry name" value="HATPase_dom"/>
</dbReference>
<dbReference type="Pfam" id="PF00512">
    <property type="entry name" value="HisKA"/>
    <property type="match status" value="1"/>
</dbReference>
<keyword evidence="5 8" id="KW-0418">Kinase</keyword>
<dbReference type="EMBL" id="CP062983">
    <property type="protein sequence ID" value="QPC82977.1"/>
    <property type="molecule type" value="Genomic_DNA"/>
</dbReference>
<dbReference type="InterPro" id="IPR036890">
    <property type="entry name" value="HATPase_C_sf"/>
</dbReference>
<accession>A0A7S8IEW3</accession>
<dbReference type="InterPro" id="IPR004358">
    <property type="entry name" value="Sig_transdc_His_kin-like_C"/>
</dbReference>
<dbReference type="InterPro" id="IPR029016">
    <property type="entry name" value="GAF-like_dom_sf"/>
</dbReference>